<comment type="subcellular location">
    <subcellularLocation>
        <location evidence="1 10">Cytoplasm</location>
    </subcellularLocation>
</comment>
<dbReference type="PRINTS" id="PR01045">
    <property type="entry name" value="TRNASYNTHGB"/>
</dbReference>
<evidence type="ECO:0000256" key="4">
    <source>
        <dbReference type="ARBA" id="ARBA00022598"/>
    </source>
</evidence>
<comment type="caution">
    <text evidence="12">The sequence shown here is derived from an EMBL/GenBank/DDBJ whole genome shotgun (WGS) entry which is preliminary data.</text>
</comment>
<keyword evidence="5 10" id="KW-0547">Nucleotide-binding</keyword>
<dbReference type="InterPro" id="IPR015944">
    <property type="entry name" value="Gly-tRNA-synth_bsu"/>
</dbReference>
<feature type="domain" description="DALR anticodon binding" evidence="11">
    <location>
        <begin position="586"/>
        <end position="683"/>
    </location>
</feature>
<evidence type="ECO:0000256" key="9">
    <source>
        <dbReference type="ARBA" id="ARBA00047937"/>
    </source>
</evidence>
<dbReference type="EC" id="6.1.1.14" evidence="10"/>
<reference evidence="12 13" key="1">
    <citation type="submission" date="2024-09" db="EMBL/GenBank/DDBJ databases">
        <authorList>
            <person name="Sun Q."/>
            <person name="Mori K."/>
        </authorList>
    </citation>
    <scope>NUCLEOTIDE SEQUENCE [LARGE SCALE GENOMIC DNA]</scope>
    <source>
        <strain evidence="12 13">TBRC 4576</strain>
    </source>
</reference>
<evidence type="ECO:0000256" key="2">
    <source>
        <dbReference type="ARBA" id="ARBA00008226"/>
    </source>
</evidence>
<comment type="subunit">
    <text evidence="10">Tetramer of two alpha and two beta subunits.</text>
</comment>
<dbReference type="NCBIfam" id="TIGR00211">
    <property type="entry name" value="glyS"/>
    <property type="match status" value="1"/>
</dbReference>
<dbReference type="EMBL" id="JBHLZY010000016">
    <property type="protein sequence ID" value="MFB9769535.1"/>
    <property type="molecule type" value="Genomic_DNA"/>
</dbReference>
<sequence length="694" mass="78315">MAKTYLLEIGLEEMPAHVVTPSVLQLKQRISSFLKDARLNFTAVQTFSTPRRLTVQVEGLDDQQADVKKEVRGPAKKIAQDADGNWTKAAIGFSKGQGASTDDIVFKDVKGTPYVFVQTFTAGKPAKDVLTAGIKDVITKMNFPTMMKWSTYSFKYIRPIRWIVSLLDDEIVPVQILDVQAGRTSRGHRFLGHDVEIKTATDYEADLASVQVIVDADKRKQLIRDQIAALAKDHAWDIKVNEDLLEEVNNLVEYPTAFAGDFDAKYLTIPDEVLITSMRDHQRFFYVTDDQDNLLPHFVSVRNGNADHLKNVALGNQKVLTARLEDAAFFYHEDQQHSIQAYVERLKKVSFHDKIGTMYEKMQRVMYISDFLADRFGLSETEKNQLHRAAQIYKFDLVTGMVGEFPELQGVMGEKYAELKGEDPAVGQAIREHYMPISADGDLPKSQVGAVLAIADKLDSISSFFAVGLTPSGSNDPFALRRQAFGIVRIVRDRGWDFPITKIETAIQKELASHGATFNLNFADQTQPIAAFLTDRVKQWFGNRKLRYDIVDAVIKGSRQDIREMFKAADVLNAHQDDADFKDTVEAFTRLLRITAKANLKVADLTVDPSLFENDAEQRLYDAVQPLEKTVTTTMPMDERFTALAKLRPLIADYFEQTMVMSKDEAVRNNHIKQLLIIAKMINVMGDLNQLVVK</sequence>
<dbReference type="PROSITE" id="PS50861">
    <property type="entry name" value="AA_TRNA_LIGASE_II_GLYAB"/>
    <property type="match status" value="1"/>
</dbReference>
<evidence type="ECO:0000256" key="10">
    <source>
        <dbReference type="HAMAP-Rule" id="MF_00255"/>
    </source>
</evidence>
<keyword evidence="8 10" id="KW-0030">Aminoacyl-tRNA synthetase</keyword>
<evidence type="ECO:0000313" key="12">
    <source>
        <dbReference type="EMBL" id="MFB9769535.1"/>
    </source>
</evidence>
<dbReference type="InterPro" id="IPR006194">
    <property type="entry name" value="Gly-tRNA-synth_heterodimer"/>
</dbReference>
<evidence type="ECO:0000256" key="6">
    <source>
        <dbReference type="ARBA" id="ARBA00022840"/>
    </source>
</evidence>
<protein>
    <recommendedName>
        <fullName evidence="10">Glycine--tRNA ligase beta subunit</fullName>
        <ecNumber evidence="10">6.1.1.14</ecNumber>
    </recommendedName>
    <alternativeName>
        <fullName evidence="10">Glycyl-tRNA synthetase beta subunit</fullName>
        <shortName evidence="10">GlyRS</shortName>
    </alternativeName>
</protein>
<dbReference type="Proteomes" id="UP001589691">
    <property type="component" value="Unassembled WGS sequence"/>
</dbReference>
<evidence type="ECO:0000259" key="11">
    <source>
        <dbReference type="Pfam" id="PF05746"/>
    </source>
</evidence>
<proteinExistence type="inferred from homology"/>
<keyword evidence="6 10" id="KW-0067">ATP-binding</keyword>
<dbReference type="Pfam" id="PF05746">
    <property type="entry name" value="DALR_1"/>
    <property type="match status" value="1"/>
</dbReference>
<gene>
    <name evidence="10 12" type="primary">glyS</name>
    <name evidence="12" type="ORF">ACFFLI_06615</name>
</gene>
<dbReference type="InterPro" id="IPR008909">
    <property type="entry name" value="DALR_anticod-bd"/>
</dbReference>
<keyword evidence="7 10" id="KW-0648">Protein biosynthesis</keyword>
<name>A0ABV5WTR8_9LACO</name>
<accession>A0ABV5WTR8</accession>
<dbReference type="SUPFAM" id="SSF109604">
    <property type="entry name" value="HD-domain/PDEase-like"/>
    <property type="match status" value="1"/>
</dbReference>
<keyword evidence="4 10" id="KW-0436">Ligase</keyword>
<evidence type="ECO:0000256" key="3">
    <source>
        <dbReference type="ARBA" id="ARBA00022490"/>
    </source>
</evidence>
<dbReference type="RefSeq" id="WP_137643362.1">
    <property type="nucleotide sequence ID" value="NZ_BJEA01000017.1"/>
</dbReference>
<keyword evidence="3 10" id="KW-0963">Cytoplasm</keyword>
<evidence type="ECO:0000256" key="7">
    <source>
        <dbReference type="ARBA" id="ARBA00022917"/>
    </source>
</evidence>
<evidence type="ECO:0000256" key="1">
    <source>
        <dbReference type="ARBA" id="ARBA00004496"/>
    </source>
</evidence>
<evidence type="ECO:0000256" key="8">
    <source>
        <dbReference type="ARBA" id="ARBA00023146"/>
    </source>
</evidence>
<comment type="similarity">
    <text evidence="2 10">Belongs to the class-II aminoacyl-tRNA synthetase family.</text>
</comment>
<dbReference type="PANTHER" id="PTHR30075:SF2">
    <property type="entry name" value="GLYCINE--TRNA LIGASE, CHLOROPLASTIC_MITOCHONDRIAL 2"/>
    <property type="match status" value="1"/>
</dbReference>
<evidence type="ECO:0000256" key="5">
    <source>
        <dbReference type="ARBA" id="ARBA00022741"/>
    </source>
</evidence>
<keyword evidence="13" id="KW-1185">Reference proteome</keyword>
<dbReference type="HAMAP" id="MF_00255">
    <property type="entry name" value="Gly_tRNA_synth_beta"/>
    <property type="match status" value="1"/>
</dbReference>
<comment type="catalytic activity">
    <reaction evidence="9 10">
        <text>tRNA(Gly) + glycine + ATP = glycyl-tRNA(Gly) + AMP + diphosphate</text>
        <dbReference type="Rhea" id="RHEA:16013"/>
        <dbReference type="Rhea" id="RHEA-COMP:9664"/>
        <dbReference type="Rhea" id="RHEA-COMP:9683"/>
        <dbReference type="ChEBI" id="CHEBI:30616"/>
        <dbReference type="ChEBI" id="CHEBI:33019"/>
        <dbReference type="ChEBI" id="CHEBI:57305"/>
        <dbReference type="ChEBI" id="CHEBI:78442"/>
        <dbReference type="ChEBI" id="CHEBI:78522"/>
        <dbReference type="ChEBI" id="CHEBI:456215"/>
        <dbReference type="EC" id="6.1.1.14"/>
    </reaction>
</comment>
<organism evidence="12 13">
    <name type="scientific">Lactiplantibacillus modestisalitolerans</name>
    <dbReference type="NCBI Taxonomy" id="1457219"/>
    <lineage>
        <taxon>Bacteria</taxon>
        <taxon>Bacillati</taxon>
        <taxon>Bacillota</taxon>
        <taxon>Bacilli</taxon>
        <taxon>Lactobacillales</taxon>
        <taxon>Lactobacillaceae</taxon>
        <taxon>Lactiplantibacillus</taxon>
    </lineage>
</organism>
<dbReference type="GO" id="GO:0004820">
    <property type="term" value="F:glycine-tRNA ligase activity"/>
    <property type="evidence" value="ECO:0007669"/>
    <property type="project" value="UniProtKB-EC"/>
</dbReference>
<evidence type="ECO:0000313" key="13">
    <source>
        <dbReference type="Proteomes" id="UP001589691"/>
    </source>
</evidence>
<dbReference type="Pfam" id="PF02092">
    <property type="entry name" value="tRNA_synt_2f"/>
    <property type="match status" value="1"/>
</dbReference>
<dbReference type="PANTHER" id="PTHR30075">
    <property type="entry name" value="GLYCYL-TRNA SYNTHETASE"/>
    <property type="match status" value="1"/>
</dbReference>